<dbReference type="EMBL" id="FMJC01000002">
    <property type="protein sequence ID" value="SCM72369.1"/>
    <property type="molecule type" value="Genomic_DNA"/>
</dbReference>
<organism evidence="2">
    <name type="scientific">uncultured Desulfovibrio sp</name>
    <dbReference type="NCBI Taxonomy" id="167968"/>
    <lineage>
        <taxon>Bacteria</taxon>
        <taxon>Pseudomonadati</taxon>
        <taxon>Thermodesulfobacteriota</taxon>
        <taxon>Desulfovibrionia</taxon>
        <taxon>Desulfovibrionales</taxon>
        <taxon>Desulfovibrionaceae</taxon>
        <taxon>Desulfovibrio</taxon>
        <taxon>environmental samples</taxon>
    </lineage>
</organism>
<dbReference type="AlphaFoldDB" id="A0A212L4U8"/>
<protein>
    <submittedName>
        <fullName evidence="2">Uncharacterized protein</fullName>
    </submittedName>
</protein>
<evidence type="ECO:0000313" key="2">
    <source>
        <dbReference type="EMBL" id="SCM72369.1"/>
    </source>
</evidence>
<accession>A0A212L4U8</accession>
<sequence>MRRPRPGGQEPAGNGHAESFWRDPARPCLEATHTALIFNGVMSKLHRVLPDAIVCYSVRFA</sequence>
<gene>
    <name evidence="2" type="ORF">KL86DES1_20563</name>
</gene>
<name>A0A212L4U8_9BACT</name>
<proteinExistence type="predicted"/>
<reference evidence="2" key="1">
    <citation type="submission" date="2016-08" db="EMBL/GenBank/DDBJ databases">
        <authorList>
            <person name="Seilhamer J.J."/>
        </authorList>
    </citation>
    <scope>NUCLEOTIDE SEQUENCE</scope>
    <source>
        <strain evidence="2">86-1</strain>
    </source>
</reference>
<feature type="region of interest" description="Disordered" evidence="1">
    <location>
        <begin position="1"/>
        <end position="20"/>
    </location>
</feature>
<evidence type="ECO:0000256" key="1">
    <source>
        <dbReference type="SAM" id="MobiDB-lite"/>
    </source>
</evidence>